<feature type="domain" description="Inositol 1,4,5-trisphosphate/ryanodine receptor" evidence="2">
    <location>
        <begin position="5"/>
        <end position="34"/>
    </location>
</feature>
<feature type="compositionally biased region" description="Polar residues" evidence="1">
    <location>
        <begin position="70"/>
        <end position="85"/>
    </location>
</feature>
<protein>
    <submittedName>
        <fullName evidence="3">Inositol 1,4,5-trisphosphate receptor type 1</fullName>
    </submittedName>
</protein>
<keyword evidence="3" id="KW-0675">Receptor</keyword>
<dbReference type="Gene3D" id="2.80.10.50">
    <property type="match status" value="1"/>
</dbReference>
<feature type="region of interest" description="Disordered" evidence="1">
    <location>
        <begin position="49"/>
        <end position="85"/>
    </location>
</feature>
<name>A0A4Z2H980_9TELE</name>
<proteinExistence type="predicted"/>
<dbReference type="AlphaFoldDB" id="A0A4Z2H980"/>
<evidence type="ECO:0000313" key="3">
    <source>
        <dbReference type="EMBL" id="TNN62447.1"/>
    </source>
</evidence>
<evidence type="ECO:0000256" key="1">
    <source>
        <dbReference type="SAM" id="MobiDB-lite"/>
    </source>
</evidence>
<accession>A0A4Z2H980</accession>
<gene>
    <name evidence="3" type="primary">ITPR1_5</name>
    <name evidence="3" type="ORF">EYF80_027355</name>
</gene>
<dbReference type="EMBL" id="SRLO01000293">
    <property type="protein sequence ID" value="TNN62447.1"/>
    <property type="molecule type" value="Genomic_DNA"/>
</dbReference>
<dbReference type="InterPro" id="IPR014821">
    <property type="entry name" value="Ins145_P3_rcpt"/>
</dbReference>
<organism evidence="3 4">
    <name type="scientific">Liparis tanakae</name>
    <name type="common">Tanaka's snailfish</name>
    <dbReference type="NCBI Taxonomy" id="230148"/>
    <lineage>
        <taxon>Eukaryota</taxon>
        <taxon>Metazoa</taxon>
        <taxon>Chordata</taxon>
        <taxon>Craniata</taxon>
        <taxon>Vertebrata</taxon>
        <taxon>Euteleostomi</taxon>
        <taxon>Actinopterygii</taxon>
        <taxon>Neopterygii</taxon>
        <taxon>Teleostei</taxon>
        <taxon>Neoteleostei</taxon>
        <taxon>Acanthomorphata</taxon>
        <taxon>Eupercaria</taxon>
        <taxon>Perciformes</taxon>
        <taxon>Cottioidei</taxon>
        <taxon>Cottales</taxon>
        <taxon>Liparidae</taxon>
        <taxon>Liparis</taxon>
    </lineage>
</organism>
<dbReference type="OrthoDB" id="8762487at2759"/>
<dbReference type="Proteomes" id="UP000314294">
    <property type="component" value="Unassembled WGS sequence"/>
</dbReference>
<reference evidence="3 4" key="1">
    <citation type="submission" date="2019-03" db="EMBL/GenBank/DDBJ databases">
        <title>First draft genome of Liparis tanakae, snailfish: a comprehensive survey of snailfish specific genes.</title>
        <authorList>
            <person name="Kim W."/>
            <person name="Song I."/>
            <person name="Jeong J.-H."/>
            <person name="Kim D."/>
            <person name="Kim S."/>
            <person name="Ryu S."/>
            <person name="Song J.Y."/>
            <person name="Lee S.K."/>
        </authorList>
    </citation>
    <scope>NUCLEOTIDE SEQUENCE [LARGE SCALE GENOMIC DNA]</scope>
    <source>
        <tissue evidence="3">Muscle</tissue>
    </source>
</reference>
<keyword evidence="4" id="KW-1185">Reference proteome</keyword>
<sequence length="85" mass="8667">MSDKMSSFLHIGDVCSLYAEGSTNGFISTLGTLNVTLSAGCSPVDHRWRMEGPLDAGQGGGGGGTARDAVSQNARAGFSLTSGDR</sequence>
<evidence type="ECO:0000259" key="2">
    <source>
        <dbReference type="Pfam" id="PF08709"/>
    </source>
</evidence>
<dbReference type="Pfam" id="PF08709">
    <property type="entry name" value="Ins145_P3_rec"/>
    <property type="match status" value="1"/>
</dbReference>
<evidence type="ECO:0000313" key="4">
    <source>
        <dbReference type="Proteomes" id="UP000314294"/>
    </source>
</evidence>
<comment type="caution">
    <text evidence="3">The sequence shown here is derived from an EMBL/GenBank/DDBJ whole genome shotgun (WGS) entry which is preliminary data.</text>
</comment>